<dbReference type="EMBL" id="KZ613783">
    <property type="protein sequence ID" value="PMD62555.1"/>
    <property type="molecule type" value="Genomic_DNA"/>
</dbReference>
<proteinExistence type="predicted"/>
<accession>A0A2J6THQ0</accession>
<dbReference type="InParanoid" id="A0A2J6THQ0"/>
<keyword evidence="3" id="KW-1185">Reference proteome</keyword>
<dbReference type="Proteomes" id="UP000235371">
    <property type="component" value="Unassembled WGS sequence"/>
</dbReference>
<dbReference type="GeneID" id="36582422"/>
<dbReference type="AlphaFoldDB" id="A0A2J6THQ0"/>
<sequence length="63" mass="7247">INAIYIDQTDKVKRTQQIRLMAEIYSKAKEVFIWLGQGDDESELAIALLNKYGVLRLYSLGQD</sequence>
<dbReference type="InterPro" id="IPR052895">
    <property type="entry name" value="HetReg/Transcr_Mod"/>
</dbReference>
<dbReference type="RefSeq" id="XP_024739459.1">
    <property type="nucleotide sequence ID" value="XM_024874342.1"/>
</dbReference>
<feature type="non-terminal residue" evidence="2">
    <location>
        <position position="1"/>
    </location>
</feature>
<dbReference type="InterPro" id="IPR010730">
    <property type="entry name" value="HET"/>
</dbReference>
<dbReference type="Pfam" id="PF06985">
    <property type="entry name" value="HET"/>
    <property type="match status" value="1"/>
</dbReference>
<name>A0A2J6THQ0_9HELO</name>
<evidence type="ECO:0000259" key="1">
    <source>
        <dbReference type="Pfam" id="PF06985"/>
    </source>
</evidence>
<organism evidence="2 3">
    <name type="scientific">Hyaloscypha bicolor E</name>
    <dbReference type="NCBI Taxonomy" id="1095630"/>
    <lineage>
        <taxon>Eukaryota</taxon>
        <taxon>Fungi</taxon>
        <taxon>Dikarya</taxon>
        <taxon>Ascomycota</taxon>
        <taxon>Pezizomycotina</taxon>
        <taxon>Leotiomycetes</taxon>
        <taxon>Helotiales</taxon>
        <taxon>Hyaloscyphaceae</taxon>
        <taxon>Hyaloscypha</taxon>
        <taxon>Hyaloscypha bicolor</taxon>
    </lineage>
</organism>
<dbReference type="PANTHER" id="PTHR24148:SF73">
    <property type="entry name" value="HET DOMAIN PROTEIN (AFU_ORTHOLOGUE AFUA_8G01020)"/>
    <property type="match status" value="1"/>
</dbReference>
<dbReference type="OrthoDB" id="5386682at2759"/>
<evidence type="ECO:0000313" key="3">
    <source>
        <dbReference type="Proteomes" id="UP000235371"/>
    </source>
</evidence>
<evidence type="ECO:0000313" key="2">
    <source>
        <dbReference type="EMBL" id="PMD62555.1"/>
    </source>
</evidence>
<dbReference type="PANTHER" id="PTHR24148">
    <property type="entry name" value="ANKYRIN REPEAT DOMAIN-CONTAINING PROTEIN 39 HOMOLOG-RELATED"/>
    <property type="match status" value="1"/>
</dbReference>
<feature type="domain" description="Heterokaryon incompatibility" evidence="1">
    <location>
        <begin position="1"/>
        <end position="49"/>
    </location>
</feature>
<gene>
    <name evidence="2" type="ORF">K444DRAFT_524226</name>
</gene>
<reference evidence="2 3" key="1">
    <citation type="submission" date="2016-04" db="EMBL/GenBank/DDBJ databases">
        <title>A degradative enzymes factory behind the ericoid mycorrhizal symbiosis.</title>
        <authorList>
            <consortium name="DOE Joint Genome Institute"/>
            <person name="Martino E."/>
            <person name="Morin E."/>
            <person name="Grelet G."/>
            <person name="Kuo A."/>
            <person name="Kohler A."/>
            <person name="Daghino S."/>
            <person name="Barry K."/>
            <person name="Choi C."/>
            <person name="Cichocki N."/>
            <person name="Clum A."/>
            <person name="Copeland A."/>
            <person name="Hainaut M."/>
            <person name="Haridas S."/>
            <person name="Labutti K."/>
            <person name="Lindquist E."/>
            <person name="Lipzen A."/>
            <person name="Khouja H.-R."/>
            <person name="Murat C."/>
            <person name="Ohm R."/>
            <person name="Olson A."/>
            <person name="Spatafora J."/>
            <person name="Veneault-Fourrey C."/>
            <person name="Henrissat B."/>
            <person name="Grigoriev I."/>
            <person name="Martin F."/>
            <person name="Perotto S."/>
        </authorList>
    </citation>
    <scope>NUCLEOTIDE SEQUENCE [LARGE SCALE GENOMIC DNA]</scope>
    <source>
        <strain evidence="2 3">E</strain>
    </source>
</reference>
<protein>
    <recommendedName>
        <fullName evidence="1">Heterokaryon incompatibility domain-containing protein</fullName>
    </recommendedName>
</protein>